<sequence>MDRLEALYAAFNARDIDGVLAALATDVDWPNAWEGGRVVGHDAVRDYWTRQWAQLAPTVTPVRTTELPDGRVAVEVAQVVRALDGTVLREATVRHVYTFRNGLVARMDVED</sequence>
<dbReference type="Proteomes" id="UP000541969">
    <property type="component" value="Unassembled WGS sequence"/>
</dbReference>
<organism evidence="2 3">
    <name type="scientific">Petropleomorpha daqingensis</name>
    <dbReference type="NCBI Taxonomy" id="2026353"/>
    <lineage>
        <taxon>Bacteria</taxon>
        <taxon>Bacillati</taxon>
        <taxon>Actinomycetota</taxon>
        <taxon>Actinomycetes</taxon>
        <taxon>Geodermatophilales</taxon>
        <taxon>Geodermatophilaceae</taxon>
        <taxon>Petropleomorpha</taxon>
    </lineage>
</organism>
<keyword evidence="2" id="KW-0413">Isomerase</keyword>
<dbReference type="Gene3D" id="3.10.450.50">
    <property type="match status" value="1"/>
</dbReference>
<gene>
    <name evidence="2" type="ORF">GGQ55_004430</name>
</gene>
<proteinExistence type="predicted"/>
<protein>
    <submittedName>
        <fullName evidence="2">Ketosteroid isomerase-like protein</fullName>
    </submittedName>
</protein>
<dbReference type="AlphaFoldDB" id="A0A853CNR5"/>
<dbReference type="Pfam" id="PF12680">
    <property type="entry name" value="SnoaL_2"/>
    <property type="match status" value="1"/>
</dbReference>
<feature type="domain" description="SnoaL-like" evidence="1">
    <location>
        <begin position="5"/>
        <end position="107"/>
    </location>
</feature>
<comment type="caution">
    <text evidence="2">The sequence shown here is derived from an EMBL/GenBank/DDBJ whole genome shotgun (WGS) entry which is preliminary data.</text>
</comment>
<evidence type="ECO:0000259" key="1">
    <source>
        <dbReference type="Pfam" id="PF12680"/>
    </source>
</evidence>
<name>A0A853CNR5_9ACTN</name>
<dbReference type="InterPro" id="IPR037401">
    <property type="entry name" value="SnoaL-like"/>
</dbReference>
<keyword evidence="3" id="KW-1185">Reference proteome</keyword>
<dbReference type="RefSeq" id="WP_179720528.1">
    <property type="nucleotide sequence ID" value="NZ_JACBZT010000001.1"/>
</dbReference>
<reference evidence="2 3" key="1">
    <citation type="submission" date="2020-07" db="EMBL/GenBank/DDBJ databases">
        <title>Sequencing the genomes of 1000 actinobacteria strains.</title>
        <authorList>
            <person name="Klenk H.-P."/>
        </authorList>
    </citation>
    <scope>NUCLEOTIDE SEQUENCE [LARGE SCALE GENOMIC DNA]</scope>
    <source>
        <strain evidence="2 3">DSM 104001</strain>
    </source>
</reference>
<evidence type="ECO:0000313" key="3">
    <source>
        <dbReference type="Proteomes" id="UP000541969"/>
    </source>
</evidence>
<evidence type="ECO:0000313" key="2">
    <source>
        <dbReference type="EMBL" id="NYJ08152.1"/>
    </source>
</evidence>
<dbReference type="GO" id="GO:0016853">
    <property type="term" value="F:isomerase activity"/>
    <property type="evidence" value="ECO:0007669"/>
    <property type="project" value="UniProtKB-KW"/>
</dbReference>
<dbReference type="SUPFAM" id="SSF54427">
    <property type="entry name" value="NTF2-like"/>
    <property type="match status" value="1"/>
</dbReference>
<dbReference type="InterPro" id="IPR032710">
    <property type="entry name" value="NTF2-like_dom_sf"/>
</dbReference>
<accession>A0A853CNR5</accession>
<dbReference type="EMBL" id="JACBZT010000001">
    <property type="protein sequence ID" value="NYJ08152.1"/>
    <property type="molecule type" value="Genomic_DNA"/>
</dbReference>